<reference evidence="7 8" key="1">
    <citation type="journal article" date="2018" name="Mol. Biol. Evol.">
        <title>Broad Genomic Sampling Reveals a Smut Pathogenic Ancestry of the Fungal Clade Ustilaginomycotina.</title>
        <authorList>
            <person name="Kijpornyongpan T."/>
            <person name="Mondo S.J."/>
            <person name="Barry K."/>
            <person name="Sandor L."/>
            <person name="Lee J."/>
            <person name="Lipzen A."/>
            <person name="Pangilinan J."/>
            <person name="LaButti K."/>
            <person name="Hainaut M."/>
            <person name="Henrissat B."/>
            <person name="Grigoriev I.V."/>
            <person name="Spatafora J.W."/>
            <person name="Aime M.C."/>
        </authorList>
    </citation>
    <scope>NUCLEOTIDE SEQUENCE [LARGE SCALE GENOMIC DNA]</scope>
    <source>
        <strain evidence="7 8">MCA 4658</strain>
    </source>
</reference>
<dbReference type="GO" id="GO:0005737">
    <property type="term" value="C:cytoplasm"/>
    <property type="evidence" value="ECO:0007669"/>
    <property type="project" value="InterPro"/>
</dbReference>
<dbReference type="STRING" id="1522189.A0A316VYE3"/>
<keyword evidence="2" id="KW-0479">Metal-binding</keyword>
<evidence type="ECO:0000259" key="5">
    <source>
        <dbReference type="Pfam" id="PF01368"/>
    </source>
</evidence>
<protein>
    <recommendedName>
        <fullName evidence="9">DHH phosphoesterase</fullName>
    </recommendedName>
</protein>
<dbReference type="PANTHER" id="PTHR12112:SF39">
    <property type="entry name" value="EG:152A3.5 PROTEIN (FBGN0003116_PN PROTEIN)"/>
    <property type="match status" value="1"/>
</dbReference>
<dbReference type="InterPro" id="IPR038763">
    <property type="entry name" value="DHH_sf"/>
</dbReference>
<keyword evidence="3" id="KW-0378">Hydrolase</keyword>
<gene>
    <name evidence="7" type="ORF">IE81DRAFT_348350</name>
</gene>
<dbReference type="Gene3D" id="3.10.310.20">
    <property type="entry name" value="DHHA2 domain"/>
    <property type="match status" value="1"/>
</dbReference>
<feature type="domain" description="DDH" evidence="5">
    <location>
        <begin position="33"/>
        <end position="221"/>
    </location>
</feature>
<evidence type="ECO:0000256" key="2">
    <source>
        <dbReference type="ARBA" id="ARBA00022723"/>
    </source>
</evidence>
<keyword evidence="4" id="KW-0464">Manganese</keyword>
<evidence type="ECO:0000313" key="7">
    <source>
        <dbReference type="EMBL" id="PWN41413.1"/>
    </source>
</evidence>
<name>A0A316VYE3_9BASI</name>
<evidence type="ECO:0000313" key="8">
    <source>
        <dbReference type="Proteomes" id="UP000245783"/>
    </source>
</evidence>
<evidence type="ECO:0000259" key="6">
    <source>
        <dbReference type="Pfam" id="PF02833"/>
    </source>
</evidence>
<evidence type="ECO:0000256" key="1">
    <source>
        <dbReference type="ARBA" id="ARBA00001936"/>
    </source>
</evidence>
<dbReference type="EMBL" id="KZ819393">
    <property type="protein sequence ID" value="PWN41413.1"/>
    <property type="molecule type" value="Genomic_DNA"/>
</dbReference>
<keyword evidence="8" id="KW-1185">Reference proteome</keyword>
<evidence type="ECO:0000256" key="4">
    <source>
        <dbReference type="ARBA" id="ARBA00023211"/>
    </source>
</evidence>
<dbReference type="AlphaFoldDB" id="A0A316VYE3"/>
<comment type="cofactor">
    <cofactor evidence="1">
        <name>Mn(2+)</name>
        <dbReference type="ChEBI" id="CHEBI:29035"/>
    </cofactor>
</comment>
<evidence type="ECO:0008006" key="9">
    <source>
        <dbReference type="Google" id="ProtNLM"/>
    </source>
</evidence>
<dbReference type="GO" id="GO:0004309">
    <property type="term" value="F:exopolyphosphatase activity"/>
    <property type="evidence" value="ECO:0007669"/>
    <property type="project" value="TreeGrafter"/>
</dbReference>
<dbReference type="Proteomes" id="UP000245783">
    <property type="component" value="Unassembled WGS sequence"/>
</dbReference>
<accession>A0A316VYE3</accession>
<dbReference type="OrthoDB" id="374045at2759"/>
<dbReference type="Pfam" id="PF01368">
    <property type="entry name" value="DHH"/>
    <property type="match status" value="1"/>
</dbReference>
<dbReference type="PANTHER" id="PTHR12112">
    <property type="entry name" value="BNIP - RELATED"/>
    <property type="match status" value="1"/>
</dbReference>
<evidence type="ECO:0000256" key="3">
    <source>
        <dbReference type="ARBA" id="ARBA00022801"/>
    </source>
</evidence>
<dbReference type="GO" id="GO:0046872">
    <property type="term" value="F:metal ion binding"/>
    <property type="evidence" value="ECO:0007669"/>
    <property type="project" value="UniProtKB-KW"/>
</dbReference>
<dbReference type="InterPro" id="IPR004097">
    <property type="entry name" value="DHHA2"/>
</dbReference>
<dbReference type="RefSeq" id="XP_025368573.1">
    <property type="nucleotide sequence ID" value="XM_025516246.1"/>
</dbReference>
<dbReference type="GeneID" id="37038116"/>
<dbReference type="InterPro" id="IPR038222">
    <property type="entry name" value="DHHA2_dom_sf"/>
</dbReference>
<dbReference type="InterPro" id="IPR001667">
    <property type="entry name" value="DDH_dom"/>
</dbReference>
<feature type="domain" description="DHHA2" evidence="6">
    <location>
        <begin position="302"/>
        <end position="493"/>
    </location>
</feature>
<dbReference type="InParanoid" id="A0A316VYE3"/>
<sequence length="502" mass="53793">MATQSLADYLAKAKADALTHLAGKGQADGHLLLVMGNSAGDLDSAASAIGLSYLLTQFPEVRSRLGLPASLNIAPLVQTAPEDLVLRPENKIALLVAGLQSTSPLHVTDLKDAAGRSLDHSSSVFGPSNRVHIGLVDHAALGAEWRSSTGSEADRDVVAVVDHHVDEGAHADAKLRILQGPGAPGVNVPTGSCASIVAGLFHDHLSAGEVPREVADLLLSAVIIDTDNVRPAPEGKASQVDEEAMKTLLPVSSFADQSRQTQLLSVAKSNVPAEVQALSHDQLPVPSAQAKSNSTKEYWSLLVASKGAVDHLSDRDLLRRDYKESLVSEGAFANAAALRFGFSSVPIGLSRWIGRVNEESASEAVRTTAWNKWWDALDAWRNERQLDGVVIGTSFREANRDGDVKHRREAVVAFASRRLTAAQTDSFWLTLIRELESSSELDLRKWKGAPLPDGGREHTLGLDDAGRRGDLRAIVRRQDPHASRKVVLPTVVRAAKLALSRL</sequence>
<dbReference type="Pfam" id="PF02833">
    <property type="entry name" value="DHHA2"/>
    <property type="match status" value="1"/>
</dbReference>
<proteinExistence type="predicted"/>
<dbReference type="Gene3D" id="3.90.1640.10">
    <property type="entry name" value="inorganic pyrophosphatase (n-terminal core)"/>
    <property type="match status" value="1"/>
</dbReference>
<organism evidence="7 8">
    <name type="scientific">Ceraceosorus guamensis</name>
    <dbReference type="NCBI Taxonomy" id="1522189"/>
    <lineage>
        <taxon>Eukaryota</taxon>
        <taxon>Fungi</taxon>
        <taxon>Dikarya</taxon>
        <taxon>Basidiomycota</taxon>
        <taxon>Ustilaginomycotina</taxon>
        <taxon>Exobasidiomycetes</taxon>
        <taxon>Ceraceosorales</taxon>
        <taxon>Ceraceosoraceae</taxon>
        <taxon>Ceraceosorus</taxon>
    </lineage>
</organism>
<dbReference type="SUPFAM" id="SSF64182">
    <property type="entry name" value="DHH phosphoesterases"/>
    <property type="match status" value="1"/>
</dbReference>